<dbReference type="EMBL" id="SRRM01000019">
    <property type="protein sequence ID" value="TKY85867.1"/>
    <property type="molecule type" value="Genomic_DNA"/>
</dbReference>
<feature type="binding site" evidence="7">
    <location>
        <position position="102"/>
    </location>
    <ligand>
        <name>Mg(2+)</name>
        <dbReference type="ChEBI" id="CHEBI:18420"/>
        <label>1</label>
        <note>catalytic</note>
    </ligand>
</feature>
<evidence type="ECO:0000256" key="3">
    <source>
        <dbReference type="ARBA" id="ARBA00009759"/>
    </source>
</evidence>
<dbReference type="Proteomes" id="UP000306050">
    <property type="component" value="Chromosome SGRAM_6"/>
</dbReference>
<evidence type="ECO:0000256" key="2">
    <source>
        <dbReference type="ARBA" id="ARBA00001946"/>
    </source>
</evidence>
<dbReference type="RefSeq" id="XP_029737852.1">
    <property type="nucleotide sequence ID" value="XM_029886000.1"/>
</dbReference>
<organism evidence="9 10">
    <name type="scientific">Sporisorium graminicola</name>
    <dbReference type="NCBI Taxonomy" id="280036"/>
    <lineage>
        <taxon>Eukaryota</taxon>
        <taxon>Fungi</taxon>
        <taxon>Dikarya</taxon>
        <taxon>Basidiomycota</taxon>
        <taxon>Ustilaginomycotina</taxon>
        <taxon>Ustilaginomycetes</taxon>
        <taxon>Ustilaginales</taxon>
        <taxon>Ustilaginaceae</taxon>
        <taxon>Sporisorium</taxon>
    </lineage>
</organism>
<feature type="binding site" evidence="7">
    <location>
        <position position="79"/>
    </location>
    <ligand>
        <name>Mg(2+)</name>
        <dbReference type="ChEBI" id="CHEBI:18420"/>
        <label>1</label>
        <note>catalytic</note>
    </ligand>
</feature>
<dbReference type="UniPathway" id="UPA00823">
    <property type="reaction ID" value="UER00788"/>
</dbReference>
<dbReference type="CDD" id="cd01639">
    <property type="entry name" value="IMPase"/>
    <property type="match status" value="1"/>
</dbReference>
<dbReference type="GO" id="GO:0006021">
    <property type="term" value="P:inositol biosynthetic process"/>
    <property type="evidence" value="ECO:0007669"/>
    <property type="project" value="UniProtKB-UniPathway"/>
</dbReference>
<gene>
    <name evidence="9" type="ORF">EX895_005408</name>
</gene>
<dbReference type="EC" id="3.1.3.25" evidence="8"/>
<evidence type="ECO:0000256" key="4">
    <source>
        <dbReference type="ARBA" id="ARBA00022723"/>
    </source>
</evidence>
<dbReference type="GO" id="GO:0046854">
    <property type="term" value="P:phosphatidylinositol phosphate biosynthetic process"/>
    <property type="evidence" value="ECO:0007669"/>
    <property type="project" value="InterPro"/>
</dbReference>
<reference evidence="9 10" key="1">
    <citation type="submission" date="2019-05" db="EMBL/GenBank/DDBJ databases">
        <title>Sporisorium graminicola CBS 10092 draft sequencing and annotation.</title>
        <authorList>
            <person name="Solano-Gonzalez S."/>
            <person name="Caddick M.X."/>
            <person name="Darby A."/>
        </authorList>
    </citation>
    <scope>NUCLEOTIDE SEQUENCE [LARGE SCALE GENOMIC DNA]</scope>
    <source>
        <strain evidence="9 10">CBS 10092</strain>
    </source>
</reference>
<name>A0A4U7KPT0_9BASI</name>
<evidence type="ECO:0000256" key="8">
    <source>
        <dbReference type="RuleBase" id="RU364068"/>
    </source>
</evidence>
<dbReference type="PROSITE" id="PS00630">
    <property type="entry name" value="IMP_2"/>
    <property type="match status" value="1"/>
</dbReference>
<dbReference type="Gene3D" id="3.30.540.10">
    <property type="entry name" value="Fructose-1,6-Bisphosphatase, subunit A, domain 1"/>
    <property type="match status" value="1"/>
</dbReference>
<dbReference type="SUPFAM" id="SSF56655">
    <property type="entry name" value="Carbohydrate phosphatase"/>
    <property type="match status" value="1"/>
</dbReference>
<dbReference type="FunFam" id="3.30.540.10:FF:000004">
    <property type="entry name" value="Inositol-1-monophosphatase"/>
    <property type="match status" value="1"/>
</dbReference>
<feature type="binding site" evidence="7">
    <location>
        <position position="247"/>
    </location>
    <ligand>
        <name>Mg(2+)</name>
        <dbReference type="ChEBI" id="CHEBI:18420"/>
        <label>1</label>
        <note>catalytic</note>
    </ligand>
</feature>
<dbReference type="AlphaFoldDB" id="A0A4U7KPT0"/>
<dbReference type="GeneID" id="40728303"/>
<dbReference type="InterPro" id="IPR000760">
    <property type="entry name" value="Inositol_monophosphatase-like"/>
</dbReference>
<keyword evidence="6 7" id="KW-0460">Magnesium</keyword>
<dbReference type="Gene3D" id="3.40.190.80">
    <property type="match status" value="1"/>
</dbReference>
<dbReference type="GO" id="GO:0007165">
    <property type="term" value="P:signal transduction"/>
    <property type="evidence" value="ECO:0007669"/>
    <property type="project" value="TreeGrafter"/>
</dbReference>
<protein>
    <recommendedName>
        <fullName evidence="8">Inositol-1-monophosphatase</fullName>
        <ecNumber evidence="8">3.1.3.25</ecNumber>
    </recommendedName>
</protein>
<comment type="cofactor">
    <cofactor evidence="2 7 8">
        <name>Mg(2+)</name>
        <dbReference type="ChEBI" id="CHEBI:18420"/>
    </cofactor>
</comment>
<dbReference type="PRINTS" id="PR00377">
    <property type="entry name" value="IMPHPHTASES"/>
</dbReference>
<feature type="binding site" evidence="7">
    <location>
        <position position="99"/>
    </location>
    <ligand>
        <name>Mg(2+)</name>
        <dbReference type="ChEBI" id="CHEBI:18420"/>
        <label>1</label>
        <note>catalytic</note>
    </ligand>
</feature>
<dbReference type="InterPro" id="IPR033942">
    <property type="entry name" value="IMPase"/>
</dbReference>
<keyword evidence="5 8" id="KW-0378">Hydrolase</keyword>
<evidence type="ECO:0000256" key="6">
    <source>
        <dbReference type="ARBA" id="ARBA00022842"/>
    </source>
</evidence>
<dbReference type="InterPro" id="IPR020550">
    <property type="entry name" value="Inositol_monophosphatase_CS"/>
</dbReference>
<evidence type="ECO:0000256" key="7">
    <source>
        <dbReference type="PIRSR" id="PIRSR600760-2"/>
    </source>
</evidence>
<dbReference type="Pfam" id="PF00459">
    <property type="entry name" value="Inositol_P"/>
    <property type="match status" value="1"/>
</dbReference>
<sequence length="327" mass="35296">MSSTLSESEVQEIYTFAIELARKAGRAIVEGSSRRFSSSAGFDQKKNTADLVTETDQAVEELVKRDISTRFPEHAFIGEESWAAGQENAIGDAPTWIVDPIDGTTNFVHGFPYTCISIGIVIGRKATIGVVYAPFLDTLYHGCAGKGSYVSSPQHPTPARLPLAAPTPLPALNQALVAFEWGSDRRSAVLQKKLASFAKITGDAEGGVEGGKFAQGVRSIGSAALNFCSVASGSLDLYWEIGCWAWDVCAGIVIAQEAGAAVVGSKQHANQVINADTQRFNEVTPELLTGRKYVVVRNIDGKHDEANRKAQRHILNEFYSCVDEWDP</sequence>
<evidence type="ECO:0000313" key="10">
    <source>
        <dbReference type="Proteomes" id="UP000306050"/>
    </source>
</evidence>
<comment type="catalytic activity">
    <reaction evidence="1 8">
        <text>a myo-inositol phosphate + H2O = myo-inositol + phosphate</text>
        <dbReference type="Rhea" id="RHEA:24056"/>
        <dbReference type="ChEBI" id="CHEBI:15377"/>
        <dbReference type="ChEBI" id="CHEBI:17268"/>
        <dbReference type="ChEBI" id="CHEBI:43474"/>
        <dbReference type="ChEBI" id="CHEBI:84139"/>
        <dbReference type="EC" id="3.1.3.25"/>
    </reaction>
</comment>
<comment type="similarity">
    <text evidence="3 8">Belongs to the inositol monophosphatase superfamily.</text>
</comment>
<keyword evidence="4 7" id="KW-0479">Metal-binding</keyword>
<dbReference type="PANTHER" id="PTHR20854:SF4">
    <property type="entry name" value="INOSITOL-1-MONOPHOSPHATASE-RELATED"/>
    <property type="match status" value="1"/>
</dbReference>
<evidence type="ECO:0000256" key="1">
    <source>
        <dbReference type="ARBA" id="ARBA00001033"/>
    </source>
</evidence>
<proteinExistence type="inferred from homology"/>
<dbReference type="OrthoDB" id="10254945at2759"/>
<feature type="binding site" evidence="7">
    <location>
        <position position="101"/>
    </location>
    <ligand>
        <name>Mg(2+)</name>
        <dbReference type="ChEBI" id="CHEBI:18420"/>
        <label>1</label>
        <note>catalytic</note>
    </ligand>
</feature>
<dbReference type="KEGG" id="sgra:EX895_005408"/>
<evidence type="ECO:0000256" key="5">
    <source>
        <dbReference type="ARBA" id="ARBA00022801"/>
    </source>
</evidence>
<comment type="caution">
    <text evidence="9">The sequence shown here is derived from an EMBL/GenBank/DDBJ whole genome shotgun (WGS) entry which is preliminary data.</text>
</comment>
<dbReference type="InterPro" id="IPR020583">
    <property type="entry name" value="Inositol_monoP_metal-BS"/>
</dbReference>
<evidence type="ECO:0000313" key="9">
    <source>
        <dbReference type="EMBL" id="TKY85867.1"/>
    </source>
</evidence>
<dbReference type="GO" id="GO:0046872">
    <property type="term" value="F:metal ion binding"/>
    <property type="evidence" value="ECO:0007669"/>
    <property type="project" value="UniProtKB-KW"/>
</dbReference>
<keyword evidence="10" id="KW-1185">Reference proteome</keyword>
<accession>A0A4U7KPT0</accession>
<dbReference type="GO" id="GO:0008934">
    <property type="term" value="F:inositol monophosphate 1-phosphatase activity"/>
    <property type="evidence" value="ECO:0007669"/>
    <property type="project" value="InterPro"/>
</dbReference>
<dbReference type="PANTHER" id="PTHR20854">
    <property type="entry name" value="INOSITOL MONOPHOSPHATASE"/>
    <property type="match status" value="1"/>
</dbReference>
<dbReference type="PROSITE" id="PS00629">
    <property type="entry name" value="IMP_1"/>
    <property type="match status" value="1"/>
</dbReference>
<comment type="pathway">
    <text evidence="8">Polyol metabolism; myo-inositol biosynthesis; myo-inositol from D-glucose 6-phosphate: step 2/2.</text>
</comment>